<gene>
    <name evidence="1" type="ORF">F4820DRAFT_452506</name>
</gene>
<accession>A0ACB9YN97</accession>
<name>A0ACB9YN97_9PEZI</name>
<proteinExistence type="predicted"/>
<dbReference type="Proteomes" id="UP001497700">
    <property type="component" value="Unassembled WGS sequence"/>
</dbReference>
<protein>
    <submittedName>
        <fullName evidence="1">Ankyrin</fullName>
    </submittedName>
</protein>
<organism evidence="1 2">
    <name type="scientific">Hypoxylon rubiginosum</name>
    <dbReference type="NCBI Taxonomy" id="110542"/>
    <lineage>
        <taxon>Eukaryota</taxon>
        <taxon>Fungi</taxon>
        <taxon>Dikarya</taxon>
        <taxon>Ascomycota</taxon>
        <taxon>Pezizomycotina</taxon>
        <taxon>Sordariomycetes</taxon>
        <taxon>Xylariomycetidae</taxon>
        <taxon>Xylariales</taxon>
        <taxon>Hypoxylaceae</taxon>
        <taxon>Hypoxylon</taxon>
    </lineage>
</organism>
<evidence type="ECO:0000313" key="2">
    <source>
        <dbReference type="Proteomes" id="UP001497700"/>
    </source>
</evidence>
<reference evidence="1 2" key="1">
    <citation type="journal article" date="2022" name="New Phytol.">
        <title>Ecological generalism drives hyperdiversity of secondary metabolite gene clusters in xylarialean endophytes.</title>
        <authorList>
            <person name="Franco M.E.E."/>
            <person name="Wisecaver J.H."/>
            <person name="Arnold A.E."/>
            <person name="Ju Y.M."/>
            <person name="Slot J.C."/>
            <person name="Ahrendt S."/>
            <person name="Moore L.P."/>
            <person name="Eastman K.E."/>
            <person name="Scott K."/>
            <person name="Konkel Z."/>
            <person name="Mondo S.J."/>
            <person name="Kuo A."/>
            <person name="Hayes R.D."/>
            <person name="Haridas S."/>
            <person name="Andreopoulos B."/>
            <person name="Riley R."/>
            <person name="LaButti K."/>
            <person name="Pangilinan J."/>
            <person name="Lipzen A."/>
            <person name="Amirebrahimi M."/>
            <person name="Yan J."/>
            <person name="Adam C."/>
            <person name="Keymanesh K."/>
            <person name="Ng V."/>
            <person name="Louie K."/>
            <person name="Northen T."/>
            <person name="Drula E."/>
            <person name="Henrissat B."/>
            <person name="Hsieh H.M."/>
            <person name="Youens-Clark K."/>
            <person name="Lutzoni F."/>
            <person name="Miadlikowska J."/>
            <person name="Eastwood D.C."/>
            <person name="Hamelin R.C."/>
            <person name="Grigoriev I.V."/>
            <person name="U'Ren J.M."/>
        </authorList>
    </citation>
    <scope>NUCLEOTIDE SEQUENCE [LARGE SCALE GENOMIC DNA]</scope>
    <source>
        <strain evidence="1 2">CBS 119005</strain>
    </source>
</reference>
<evidence type="ECO:0000313" key="1">
    <source>
        <dbReference type="EMBL" id="KAI4860872.1"/>
    </source>
</evidence>
<sequence length="1434" mass="161363">MAYASSSESGSKHLRQIHSTGVTELYVPDSPVLDVCFVHGFTGHPELTWRSKKRSKRQAPSESVLDTPSKRKRFGFLPSPRTSSSRESSSAERTTATGEYPYWPRDLVPQIIPDARVLTFGYDTHIRHSVSRPPSQNRLIDHGSDFLCALEDCRRLDPSRPLLFIAHSLGGLVVKETLRQSKSYEQEQPDRALIYLRTAGIIFFGTPHAGADPLNGIHHSLVRLVKALGWRVNDQVVQTLMPNAERLVMLSEEFLSMVHARCWQIHSFQEEFPQTGLFGKKVVEDSSSRINDRQYERTTHIQANHVDMCRFDGLEDPEFRKVQAALQFMQNSVRERSALVTSTLHDHHLAGSVSPSLQTSLTPEQKENILDKLKFDAVDSRYVSLRAAQTKTCQWLPKSKTYKAWQDATKLAEHHGFLWIKGKPGAGKSIMMKFVSNQHILPLLQKAKRMMTGSLVISFFFNARGDKLEKSTEGLYRSLLIQLLQSLSGNPLDAGALVPLLAMPEDSPWPIEALKSAFESVISQAGTISLCCYIDALDECSEDEVREMIYFFEDIGEQALGSNFIFRVCFSSRHYPHITIRKGLQLTLEAEPDHTNDIRQYIQSKLKIKEQDKKQKIETEVLERSANIFLWAALVVDILNKEYDKGLNPTLKRLKQIPDGLHRLFEDILTRDDENIDELVLCLQWILFAKRPLRPEELYFAVQLGLDPAKPSRWDQDNTGSDMIDRFNLNVSKGLTEVTKKKSTVQFIHESVRDYLLRDDGLRTLLQHRKDMTGDVEGFSNETLKETCLAQLGDQTESEIPIPDKLTKASSPEETSLREETKAKFPFLEYAVNHVLSHADSAQKCGIDQTGFLSTFSCERWITFDNLLQKHQTRRHDSDAPLIYLLAEHNSANLIQLHPQRHLGLTLSTEFERYNLPIAAALALGNHDAIRMLAIEAAKHSIGPGGDALISKIRAELTDLSRFKSNRNGDQWKDLDAQTSITLLGSISLVDALWDTSMLSLRDDTRSCINLLRNFPSVDFAKRLICYQGFVNDIVDEGSALTNAAKTDTVELAEYFLSQNADPNLKDMERNAPLYYAKSVEMARTLYQHGANPYDISSDEGSFLHCLAERKTPDALPLMEYALGEMGIPIDTTTRSGRTPLSMAVTGGSIKIVQFLLNSDKAAIDLADDEGRTPLSYAAGADRTAVVKYLLKLGAQPHFPDKSCRTPIFHAANLIRYSGFVARAVEALLDQPSTDPNYADINGLTPLSQAAFWNHTDILRLLLKDARIDPAIKCKKGRTVISHVDPYRSGESSLALLLKMTSVDPDEPDFGGKTPLMYACEEWSYRKIEELLRSGKVDVNAKDNLGWTPLWHIIKNWHDRASWRSTDGGVRSIRQLLASNIVDPLVIVDGYTPLDFAKSELCPARGNKEWPDVVEVLSSYVEKWNASRGNAGDT</sequence>
<dbReference type="EMBL" id="MU393570">
    <property type="protein sequence ID" value="KAI4860872.1"/>
    <property type="molecule type" value="Genomic_DNA"/>
</dbReference>
<comment type="caution">
    <text evidence="1">The sequence shown here is derived from an EMBL/GenBank/DDBJ whole genome shotgun (WGS) entry which is preliminary data.</text>
</comment>
<keyword evidence="2" id="KW-1185">Reference proteome</keyword>